<name>A0A0D0B4N3_9AGAR</name>
<sequence>MYGLQLEVPKLLEPGKCSVQTARNGLSRDIPHLIRTWKLIENLRQSEKKLLCYLHVLNLHVLVPIYLGICPLALLLICTHFSFTILSLENILDIIFYP</sequence>
<reference evidence="2 3" key="1">
    <citation type="submission" date="2014-04" db="EMBL/GenBank/DDBJ databases">
        <title>Evolutionary Origins and Diversification of the Mycorrhizal Mutualists.</title>
        <authorList>
            <consortium name="DOE Joint Genome Institute"/>
            <consortium name="Mycorrhizal Genomics Consortium"/>
            <person name="Kohler A."/>
            <person name="Kuo A."/>
            <person name="Nagy L.G."/>
            <person name="Floudas D."/>
            <person name="Copeland A."/>
            <person name="Barry K.W."/>
            <person name="Cichocki N."/>
            <person name="Veneault-Fourrey C."/>
            <person name="LaButti K."/>
            <person name="Lindquist E.A."/>
            <person name="Lipzen A."/>
            <person name="Lundell T."/>
            <person name="Morin E."/>
            <person name="Murat C."/>
            <person name="Riley R."/>
            <person name="Ohm R."/>
            <person name="Sun H."/>
            <person name="Tunlid A."/>
            <person name="Henrissat B."/>
            <person name="Grigoriev I.V."/>
            <person name="Hibbett D.S."/>
            <person name="Martin F."/>
        </authorList>
    </citation>
    <scope>NUCLEOTIDE SEQUENCE [LARGE SCALE GENOMIC DNA]</scope>
    <source>
        <strain evidence="2 3">FD-317 M1</strain>
    </source>
</reference>
<dbReference type="HOGENOM" id="CLU_2333827_0_0_1"/>
<gene>
    <name evidence="2" type="ORF">GYMLUDRAFT_1006710</name>
</gene>
<evidence type="ECO:0000313" key="2">
    <source>
        <dbReference type="EMBL" id="KIK58280.1"/>
    </source>
</evidence>
<dbReference type="Proteomes" id="UP000053593">
    <property type="component" value="Unassembled WGS sequence"/>
</dbReference>
<protein>
    <submittedName>
        <fullName evidence="2">Unplaced genomic scaffold GYMLUscaffold_38, whole genome shotgun sequence</fullName>
    </submittedName>
</protein>
<accession>A0A0D0B4N3</accession>
<organism evidence="2 3">
    <name type="scientific">Collybiopsis luxurians FD-317 M1</name>
    <dbReference type="NCBI Taxonomy" id="944289"/>
    <lineage>
        <taxon>Eukaryota</taxon>
        <taxon>Fungi</taxon>
        <taxon>Dikarya</taxon>
        <taxon>Basidiomycota</taxon>
        <taxon>Agaricomycotina</taxon>
        <taxon>Agaricomycetes</taxon>
        <taxon>Agaricomycetidae</taxon>
        <taxon>Agaricales</taxon>
        <taxon>Marasmiineae</taxon>
        <taxon>Omphalotaceae</taxon>
        <taxon>Collybiopsis</taxon>
        <taxon>Collybiopsis luxurians</taxon>
    </lineage>
</organism>
<keyword evidence="1" id="KW-1133">Transmembrane helix</keyword>
<proteinExistence type="predicted"/>
<feature type="transmembrane region" description="Helical" evidence="1">
    <location>
        <begin position="50"/>
        <end position="67"/>
    </location>
</feature>
<dbReference type="AlphaFoldDB" id="A0A0D0B4N3"/>
<keyword evidence="1" id="KW-0472">Membrane</keyword>
<evidence type="ECO:0000313" key="3">
    <source>
        <dbReference type="Proteomes" id="UP000053593"/>
    </source>
</evidence>
<evidence type="ECO:0000256" key="1">
    <source>
        <dbReference type="SAM" id="Phobius"/>
    </source>
</evidence>
<keyword evidence="3" id="KW-1185">Reference proteome</keyword>
<dbReference type="EMBL" id="KN834786">
    <property type="protein sequence ID" value="KIK58280.1"/>
    <property type="molecule type" value="Genomic_DNA"/>
</dbReference>
<keyword evidence="1" id="KW-0812">Transmembrane</keyword>